<feature type="chain" id="PRO_5046735096" evidence="10">
    <location>
        <begin position="32"/>
        <end position="954"/>
    </location>
</feature>
<dbReference type="InterPro" id="IPR039426">
    <property type="entry name" value="TonB-dep_rcpt-like"/>
</dbReference>
<dbReference type="Pfam" id="PF00593">
    <property type="entry name" value="TonB_dep_Rec_b-barrel"/>
    <property type="match status" value="1"/>
</dbReference>
<accession>A0ABQ0MZ81</accession>
<evidence type="ECO:0000256" key="1">
    <source>
        <dbReference type="ARBA" id="ARBA00004571"/>
    </source>
</evidence>
<reference evidence="13 14" key="1">
    <citation type="submission" date="2017-06" db="EMBL/GenBank/DDBJ databases">
        <title>Whole Genome Sequences of Colwellia marinimaniae MTCD1.</title>
        <authorList>
            <person name="Kusumoto H."/>
            <person name="Inoue M."/>
            <person name="Tanikawa K."/>
            <person name="Maeji H."/>
            <person name="Cameron J.H."/>
            <person name="Bartlett D.H."/>
        </authorList>
    </citation>
    <scope>NUCLEOTIDE SEQUENCE [LARGE SCALE GENOMIC DNA]</scope>
    <source>
        <strain evidence="13 14">MTCD1</strain>
    </source>
</reference>
<evidence type="ECO:0000256" key="6">
    <source>
        <dbReference type="ARBA" id="ARBA00023136"/>
    </source>
</evidence>
<dbReference type="RefSeq" id="WP_057181732.1">
    <property type="nucleotide sequence ID" value="NZ_BDQM01000040.1"/>
</dbReference>
<evidence type="ECO:0000256" key="7">
    <source>
        <dbReference type="ARBA" id="ARBA00023237"/>
    </source>
</evidence>
<dbReference type="PROSITE" id="PS52016">
    <property type="entry name" value="TONB_DEPENDENT_REC_3"/>
    <property type="match status" value="1"/>
</dbReference>
<evidence type="ECO:0000256" key="8">
    <source>
        <dbReference type="PROSITE-ProRule" id="PRU01360"/>
    </source>
</evidence>
<dbReference type="InterPro" id="IPR012910">
    <property type="entry name" value="Plug_dom"/>
</dbReference>
<comment type="caution">
    <text evidence="13">The sequence shown here is derived from an EMBL/GenBank/DDBJ whole genome shotgun (WGS) entry which is preliminary data.</text>
</comment>
<keyword evidence="7 8" id="KW-0998">Cell outer membrane</keyword>
<feature type="signal peptide" evidence="10">
    <location>
        <begin position="1"/>
        <end position="31"/>
    </location>
</feature>
<keyword evidence="3 8" id="KW-1134">Transmembrane beta strand</keyword>
<dbReference type="InterPro" id="IPR037066">
    <property type="entry name" value="Plug_dom_sf"/>
</dbReference>
<evidence type="ECO:0000256" key="3">
    <source>
        <dbReference type="ARBA" id="ARBA00022452"/>
    </source>
</evidence>
<keyword evidence="5 9" id="KW-0798">TonB box</keyword>
<dbReference type="PANTHER" id="PTHR47234">
    <property type="match status" value="1"/>
</dbReference>
<keyword evidence="14" id="KW-1185">Reference proteome</keyword>
<evidence type="ECO:0000256" key="10">
    <source>
        <dbReference type="SAM" id="SignalP"/>
    </source>
</evidence>
<keyword evidence="2 8" id="KW-0813">Transport</keyword>
<dbReference type="PANTHER" id="PTHR47234:SF2">
    <property type="entry name" value="TONB-DEPENDENT RECEPTOR"/>
    <property type="match status" value="1"/>
</dbReference>
<keyword evidence="10" id="KW-0732">Signal</keyword>
<protein>
    <submittedName>
        <fullName evidence="13">TonB-dependent receptor</fullName>
    </submittedName>
</protein>
<feature type="domain" description="TonB-dependent receptor-like beta-barrel" evidence="11">
    <location>
        <begin position="372"/>
        <end position="921"/>
    </location>
</feature>
<dbReference type="Gene3D" id="2.40.170.20">
    <property type="entry name" value="TonB-dependent receptor, beta-barrel domain"/>
    <property type="match status" value="1"/>
</dbReference>
<keyword evidence="4 8" id="KW-0812">Transmembrane</keyword>
<name>A0ABQ0MZ81_9GAMM</name>
<dbReference type="InterPro" id="IPR000531">
    <property type="entry name" value="Beta-barrel_TonB"/>
</dbReference>
<feature type="domain" description="TonB-dependent receptor plug" evidence="12">
    <location>
        <begin position="57"/>
        <end position="168"/>
    </location>
</feature>
<proteinExistence type="inferred from homology"/>
<comment type="subcellular location">
    <subcellularLocation>
        <location evidence="1 8">Cell outer membrane</location>
        <topology evidence="1 8">Multi-pass membrane protein</topology>
    </subcellularLocation>
</comment>
<keyword evidence="13" id="KW-0675">Receptor</keyword>
<evidence type="ECO:0000256" key="9">
    <source>
        <dbReference type="RuleBase" id="RU003357"/>
    </source>
</evidence>
<sequence length="954" mass="102870">MYNNSKVAKAIRLAMMFGAGAAAAISAPTFAADAADEGVEEIEKIQVTGSRIKRADMETSSPIHITSAEDMKIAGFTRVEDMLNNLPQLEAASTAFQANGASGRGSLDLRGLGSNRTLVLINGRRMQPGGGSSGAADINAIPAALIKRVEVMTGGGSSVYGSDAIAGVVNFVMDDDFDGFKIDLNASGYQHNNDNAYMQDLMTQKNFDFPTGSSGIDGRTFGIDITAGSDFADGKGHAVAFATWKRTTELRQGARDYSSCALHSSGTRCNGSSTAVIPNFFIAPIDADGNYDYDQEQWVKLTPDSGFSEDRADNVYNYAPINHFMRPDEKFTFGTFLNYEINDTFNPYMELMYMRDQTKAQIAESGTFYADNITLDYDNPLISDVQRQYLTDNFGIGTGDQFGAYIGKRNVEGGPRTSIIQHDSFRIVLGTTGELSDDWTYDTSIQIGSATSADISINDMSRPNVIAAVNGDGKDCATIDGCVPYQVFTYQGVTAEQADSLTAVGQSVAFSDQFIFSAFATGEVDLTVPSADSPIALVIGVEYRKEEYQYVPDQIISLGALTGMGGPSDALEGSFSVAEIYGEVNIPLISDAPMVESLSLDLGYRYSDYDITGGDSTYKVALDWTPIEDWKIRASYNRAVRAPNIGELFAVQSIGLWSGVDNCSGSDPVYSAAQCANSGVTAAQYGNVSASPADQYNSVTGGNPDLTPEIADTYTLGLVGQITDEIDFSVDYWSIEIDEVIGSISEELTIDQCSETGNAAFCDNISRSPTGNLWQGQAGYIQATSINLASRKWEGVDINAAYNTEALGGAISVTLTSTYMMTKEYTPLPGNTEAVYDCSGQFNGNCFPQPEWRSVINANYDLEDFGFNVKLRYYGEVEYDGETDQILIDNGGKIDAQTYIDIAGRYTVSENITLRLGINNVLDKEKPLTGGSLDTGAFYDPLGRYIHAGVSLQF</sequence>
<evidence type="ECO:0000259" key="12">
    <source>
        <dbReference type="Pfam" id="PF07715"/>
    </source>
</evidence>
<evidence type="ECO:0000313" key="14">
    <source>
        <dbReference type="Proteomes" id="UP000197068"/>
    </source>
</evidence>
<dbReference type="InterPro" id="IPR036942">
    <property type="entry name" value="Beta-barrel_TonB_sf"/>
</dbReference>
<gene>
    <name evidence="13" type="ORF">MTCD1_03305</name>
</gene>
<evidence type="ECO:0000313" key="13">
    <source>
        <dbReference type="EMBL" id="GAW97665.1"/>
    </source>
</evidence>
<keyword evidence="6 8" id="KW-0472">Membrane</keyword>
<dbReference type="Pfam" id="PF07715">
    <property type="entry name" value="Plug"/>
    <property type="match status" value="1"/>
</dbReference>
<dbReference type="EMBL" id="BDQM01000040">
    <property type="protein sequence ID" value="GAW97665.1"/>
    <property type="molecule type" value="Genomic_DNA"/>
</dbReference>
<comment type="similarity">
    <text evidence="8 9">Belongs to the TonB-dependent receptor family.</text>
</comment>
<evidence type="ECO:0000256" key="5">
    <source>
        <dbReference type="ARBA" id="ARBA00023077"/>
    </source>
</evidence>
<evidence type="ECO:0000256" key="2">
    <source>
        <dbReference type="ARBA" id="ARBA00022448"/>
    </source>
</evidence>
<dbReference type="Proteomes" id="UP000197068">
    <property type="component" value="Unassembled WGS sequence"/>
</dbReference>
<organism evidence="13 14">
    <name type="scientific">Colwellia marinimaniae</name>
    <dbReference type="NCBI Taxonomy" id="1513592"/>
    <lineage>
        <taxon>Bacteria</taxon>
        <taxon>Pseudomonadati</taxon>
        <taxon>Pseudomonadota</taxon>
        <taxon>Gammaproteobacteria</taxon>
        <taxon>Alteromonadales</taxon>
        <taxon>Colwelliaceae</taxon>
        <taxon>Colwellia</taxon>
    </lineage>
</organism>
<evidence type="ECO:0000259" key="11">
    <source>
        <dbReference type="Pfam" id="PF00593"/>
    </source>
</evidence>
<dbReference type="SUPFAM" id="SSF56935">
    <property type="entry name" value="Porins"/>
    <property type="match status" value="1"/>
</dbReference>
<dbReference type="Gene3D" id="2.170.130.10">
    <property type="entry name" value="TonB-dependent receptor, plug domain"/>
    <property type="match status" value="1"/>
</dbReference>
<evidence type="ECO:0000256" key="4">
    <source>
        <dbReference type="ARBA" id="ARBA00022692"/>
    </source>
</evidence>